<accession>A0A1D8AZ91</accession>
<dbReference type="KEGG" id="obg:Verru16b_03313"/>
<dbReference type="SUPFAM" id="SSF103473">
    <property type="entry name" value="MFS general substrate transporter"/>
    <property type="match status" value="2"/>
</dbReference>
<feature type="transmembrane region" description="Helical" evidence="9">
    <location>
        <begin position="288"/>
        <end position="306"/>
    </location>
</feature>
<protein>
    <submittedName>
        <fullName evidence="11">Sugar efflux transporter A</fullName>
    </submittedName>
</protein>
<feature type="transmembrane region" description="Helical" evidence="9">
    <location>
        <begin position="222"/>
        <end position="248"/>
    </location>
</feature>
<keyword evidence="4" id="KW-1003">Cell membrane</keyword>
<feature type="transmembrane region" description="Helical" evidence="9">
    <location>
        <begin position="150"/>
        <end position="171"/>
    </location>
</feature>
<comment type="similarity">
    <text evidence="2">Belongs to the major facilitator superfamily. Set transporter family.</text>
</comment>
<keyword evidence="7 9" id="KW-1133">Transmembrane helix</keyword>
<feature type="transmembrane region" description="Helical" evidence="9">
    <location>
        <begin position="371"/>
        <end position="393"/>
    </location>
</feature>
<feature type="transmembrane region" description="Helical" evidence="9">
    <location>
        <begin position="260"/>
        <end position="281"/>
    </location>
</feature>
<dbReference type="Pfam" id="PF07690">
    <property type="entry name" value="MFS_1"/>
    <property type="match status" value="1"/>
</dbReference>
<evidence type="ECO:0000256" key="2">
    <source>
        <dbReference type="ARBA" id="ARBA00006523"/>
    </source>
</evidence>
<feature type="transmembrane region" description="Helical" evidence="9">
    <location>
        <begin position="51"/>
        <end position="71"/>
    </location>
</feature>
<dbReference type="RefSeq" id="WP_069963292.1">
    <property type="nucleotide sequence ID" value="NZ_CP016094.1"/>
</dbReference>
<dbReference type="EMBL" id="CP016094">
    <property type="protein sequence ID" value="AOS46216.1"/>
    <property type="molecule type" value="Genomic_DNA"/>
</dbReference>
<evidence type="ECO:0000256" key="4">
    <source>
        <dbReference type="ARBA" id="ARBA00022475"/>
    </source>
</evidence>
<feature type="transmembrane region" description="Helical" evidence="9">
    <location>
        <begin position="21"/>
        <end position="39"/>
    </location>
</feature>
<sequence>MKALLAPWRRLLGHREFGIMALSNLVLGMAYSFVAPFYSMFGTLEVGMTNWVFGVFMTVTSLSGIVITTFLSRWSDTRISRRAILLLACVCGVAGYAGYAYVRDVIWLTVIGSLALGVSSITFAQLFAYQREFLTRHGVPDAEAPLYMNIFRLLFSLAWTIGPAIAAWVMIKYSYEGIFLTCAAMFGLLFVIVWRYIPARPPTAAAMANKVPLSQVLRRPYLLCYFAAFVLVFICVTMGMMNLPLLILQTLGGTAEQVGIAFSVAPVFELPLMFWFGLLASRSHPGRLIRIGMIIAVAYYALLFFVTQPWHIYPLQILSAAMIAVVSGIAITFFQSYIPDQPGTATNLYTTANRIGSTIGYLSFGSLAGSFGYRAIFLVCAVLCSAAFLLLWLSREKHEQAVAPA</sequence>
<evidence type="ECO:0000313" key="11">
    <source>
        <dbReference type="EMBL" id="AOS46216.1"/>
    </source>
</evidence>
<evidence type="ECO:0000256" key="1">
    <source>
        <dbReference type="ARBA" id="ARBA00004651"/>
    </source>
</evidence>
<dbReference type="InterPro" id="IPR020846">
    <property type="entry name" value="MFS_dom"/>
</dbReference>
<feature type="transmembrane region" description="Helical" evidence="9">
    <location>
        <begin position="312"/>
        <end position="334"/>
    </location>
</feature>
<feature type="transmembrane region" description="Helical" evidence="9">
    <location>
        <begin position="177"/>
        <end position="197"/>
    </location>
</feature>
<dbReference type="AlphaFoldDB" id="A0A1D8AZ91"/>
<proteinExistence type="inferred from homology"/>
<evidence type="ECO:0000313" key="12">
    <source>
        <dbReference type="Proteomes" id="UP000095228"/>
    </source>
</evidence>
<dbReference type="PANTHER" id="PTHR23535">
    <property type="entry name" value="SUGAR EFFLUX TRANSPORTER A-RELATED"/>
    <property type="match status" value="1"/>
</dbReference>
<comment type="subcellular location">
    <subcellularLocation>
        <location evidence="1">Cell membrane</location>
        <topology evidence="1">Multi-pass membrane protein</topology>
    </subcellularLocation>
</comment>
<dbReference type="OrthoDB" id="7337792at2"/>
<evidence type="ECO:0000256" key="3">
    <source>
        <dbReference type="ARBA" id="ARBA00022448"/>
    </source>
</evidence>
<name>A0A1D8AZ91_9BACT</name>
<dbReference type="GO" id="GO:0005886">
    <property type="term" value="C:plasma membrane"/>
    <property type="evidence" value="ECO:0007669"/>
    <property type="project" value="UniProtKB-SubCell"/>
</dbReference>
<dbReference type="Proteomes" id="UP000095228">
    <property type="component" value="Chromosome"/>
</dbReference>
<evidence type="ECO:0000256" key="5">
    <source>
        <dbReference type="ARBA" id="ARBA00022597"/>
    </source>
</evidence>
<keyword evidence="5" id="KW-0762">Sugar transport</keyword>
<dbReference type="STRING" id="1838286.Verru16b_03313"/>
<dbReference type="PROSITE" id="PS50850">
    <property type="entry name" value="MFS"/>
    <property type="match status" value="1"/>
</dbReference>
<reference evidence="11 12" key="1">
    <citation type="submission" date="2016-06" db="EMBL/GenBank/DDBJ databases">
        <title>Three novel species with peptidoglycan cell walls form the new genus Lacunisphaera gen. nov. in the family Opitutaceae of the verrucomicrobial subdivision 4.</title>
        <authorList>
            <person name="Rast P."/>
            <person name="Gloeckner I."/>
            <person name="Jogler M."/>
            <person name="Boedeker C."/>
            <person name="Jeske O."/>
            <person name="Wiegand S."/>
            <person name="Reinhardt R."/>
            <person name="Schumann P."/>
            <person name="Rohde M."/>
            <person name="Spring S."/>
            <person name="Gloeckner F.O."/>
            <person name="Jogler C."/>
        </authorList>
    </citation>
    <scope>NUCLEOTIDE SEQUENCE [LARGE SCALE GENOMIC DNA]</scope>
    <source>
        <strain evidence="11 12">IG16b</strain>
    </source>
</reference>
<dbReference type="Gene3D" id="1.20.1250.20">
    <property type="entry name" value="MFS general substrate transporter like domains"/>
    <property type="match status" value="1"/>
</dbReference>
<feature type="transmembrane region" description="Helical" evidence="9">
    <location>
        <begin position="105"/>
        <end position="129"/>
    </location>
</feature>
<gene>
    <name evidence="11" type="primary">setA</name>
    <name evidence="11" type="ORF">Verru16b_03313</name>
</gene>
<evidence type="ECO:0000256" key="6">
    <source>
        <dbReference type="ARBA" id="ARBA00022692"/>
    </source>
</evidence>
<evidence type="ECO:0000256" key="9">
    <source>
        <dbReference type="SAM" id="Phobius"/>
    </source>
</evidence>
<evidence type="ECO:0000259" key="10">
    <source>
        <dbReference type="PROSITE" id="PS50850"/>
    </source>
</evidence>
<organism evidence="11 12">
    <name type="scientific">Lacunisphaera limnophila</name>
    <dbReference type="NCBI Taxonomy" id="1838286"/>
    <lineage>
        <taxon>Bacteria</taxon>
        <taxon>Pseudomonadati</taxon>
        <taxon>Verrucomicrobiota</taxon>
        <taxon>Opitutia</taxon>
        <taxon>Opitutales</taxon>
        <taxon>Opitutaceae</taxon>
        <taxon>Lacunisphaera</taxon>
    </lineage>
</organism>
<keyword evidence="12" id="KW-1185">Reference proteome</keyword>
<dbReference type="InterPro" id="IPR036259">
    <property type="entry name" value="MFS_trans_sf"/>
</dbReference>
<evidence type="ECO:0000256" key="7">
    <source>
        <dbReference type="ARBA" id="ARBA00022989"/>
    </source>
</evidence>
<feature type="transmembrane region" description="Helical" evidence="9">
    <location>
        <begin position="83"/>
        <end position="99"/>
    </location>
</feature>
<dbReference type="InterPro" id="IPR011701">
    <property type="entry name" value="MFS"/>
</dbReference>
<dbReference type="CDD" id="cd17471">
    <property type="entry name" value="MFS_Set"/>
    <property type="match status" value="1"/>
</dbReference>
<dbReference type="PANTHER" id="PTHR23535:SF2">
    <property type="entry name" value="SUGAR EFFLUX TRANSPORTER A-RELATED"/>
    <property type="match status" value="1"/>
</dbReference>
<feature type="domain" description="Major facilitator superfamily (MFS) profile" evidence="10">
    <location>
        <begin position="16"/>
        <end position="399"/>
    </location>
</feature>
<keyword evidence="8 9" id="KW-0472">Membrane</keyword>
<keyword evidence="6 9" id="KW-0812">Transmembrane</keyword>
<dbReference type="GO" id="GO:0022857">
    <property type="term" value="F:transmembrane transporter activity"/>
    <property type="evidence" value="ECO:0007669"/>
    <property type="project" value="InterPro"/>
</dbReference>
<evidence type="ECO:0000256" key="8">
    <source>
        <dbReference type="ARBA" id="ARBA00023136"/>
    </source>
</evidence>
<keyword evidence="3" id="KW-0813">Transport</keyword>